<evidence type="ECO:0000256" key="4">
    <source>
        <dbReference type="ARBA" id="ARBA00023128"/>
    </source>
</evidence>
<evidence type="ECO:0000256" key="2">
    <source>
        <dbReference type="ARBA" id="ARBA00009858"/>
    </source>
</evidence>
<feature type="region of interest" description="Disordered" evidence="6">
    <location>
        <begin position="49"/>
        <end position="80"/>
    </location>
</feature>
<keyword evidence="5" id="KW-1015">Disulfide bond</keyword>
<proteinExistence type="inferred from homology"/>
<comment type="caution">
    <text evidence="7">The sequence shown here is derived from an EMBL/GenBank/DDBJ whole genome shotgun (WGS) entry which is preliminary data.</text>
</comment>
<evidence type="ECO:0000256" key="1">
    <source>
        <dbReference type="ARBA" id="ARBA00004569"/>
    </source>
</evidence>
<dbReference type="PANTHER" id="PTHR15590:SF0">
    <property type="entry name" value="CX9C MOTIF-CONTAINING PROTEIN 4"/>
    <property type="match status" value="1"/>
</dbReference>
<dbReference type="GO" id="GO:0005758">
    <property type="term" value="C:mitochondrial intermembrane space"/>
    <property type="evidence" value="ECO:0007669"/>
    <property type="project" value="UniProtKB-SubCell"/>
</dbReference>
<comment type="similarity">
    <text evidence="2">Belongs to the CMC4 family.</text>
</comment>
<dbReference type="AlphaFoldDB" id="A0A9Q3K1M1"/>
<dbReference type="EMBL" id="AVOT02089287">
    <property type="protein sequence ID" value="MBW0572006.1"/>
    <property type="molecule type" value="Genomic_DNA"/>
</dbReference>
<gene>
    <name evidence="7" type="ORF">O181_111721</name>
</gene>
<evidence type="ECO:0000256" key="6">
    <source>
        <dbReference type="SAM" id="MobiDB-lite"/>
    </source>
</evidence>
<dbReference type="InterPro" id="IPR027179">
    <property type="entry name" value="CMC4"/>
</dbReference>
<evidence type="ECO:0000256" key="3">
    <source>
        <dbReference type="ARBA" id="ARBA00019406"/>
    </source>
</evidence>
<sequence>MPVNQNPPCQFEACQLQSCLNQHLYKPENCDKLLSSLYRCCSQMYQLEEQSEPNRDEDNFSQGFAPRRGSEGGNSGSTACPMKKIVDLKLSQLEK</sequence>
<keyword evidence="8" id="KW-1185">Reference proteome</keyword>
<dbReference type="Gene3D" id="1.10.287.1130">
    <property type="entry name" value="CytochromE C oxidase copper chaperone"/>
    <property type="match status" value="1"/>
</dbReference>
<organism evidence="7 8">
    <name type="scientific">Austropuccinia psidii MF-1</name>
    <dbReference type="NCBI Taxonomy" id="1389203"/>
    <lineage>
        <taxon>Eukaryota</taxon>
        <taxon>Fungi</taxon>
        <taxon>Dikarya</taxon>
        <taxon>Basidiomycota</taxon>
        <taxon>Pucciniomycotina</taxon>
        <taxon>Pucciniomycetes</taxon>
        <taxon>Pucciniales</taxon>
        <taxon>Sphaerophragmiaceae</taxon>
        <taxon>Austropuccinia</taxon>
    </lineage>
</organism>
<name>A0A9Q3K1M1_9BASI</name>
<dbReference type="OrthoDB" id="13601at2759"/>
<keyword evidence="4" id="KW-0496">Mitochondrion</keyword>
<evidence type="ECO:0000313" key="8">
    <source>
        <dbReference type="Proteomes" id="UP000765509"/>
    </source>
</evidence>
<evidence type="ECO:0000313" key="7">
    <source>
        <dbReference type="EMBL" id="MBW0572006.1"/>
    </source>
</evidence>
<dbReference type="PROSITE" id="PS51808">
    <property type="entry name" value="CHCH"/>
    <property type="match status" value="1"/>
</dbReference>
<evidence type="ECO:0000256" key="5">
    <source>
        <dbReference type="ARBA" id="ARBA00023157"/>
    </source>
</evidence>
<reference evidence="7" key="1">
    <citation type="submission" date="2021-03" db="EMBL/GenBank/DDBJ databases">
        <title>Draft genome sequence of rust myrtle Austropuccinia psidii MF-1, a brazilian biotype.</title>
        <authorList>
            <person name="Quecine M.C."/>
            <person name="Pachon D.M.R."/>
            <person name="Bonatelli M.L."/>
            <person name="Correr F.H."/>
            <person name="Franceschini L.M."/>
            <person name="Leite T.F."/>
            <person name="Margarido G.R.A."/>
            <person name="Almeida C.A."/>
            <person name="Ferrarezi J.A."/>
            <person name="Labate C.A."/>
        </authorList>
    </citation>
    <scope>NUCLEOTIDE SEQUENCE</scope>
    <source>
        <strain evidence="7">MF-1</strain>
    </source>
</reference>
<protein>
    <recommendedName>
        <fullName evidence="3">Cx9C motif-containing protein 4, mitochondrial</fullName>
    </recommendedName>
</protein>
<dbReference type="Proteomes" id="UP000765509">
    <property type="component" value="Unassembled WGS sequence"/>
</dbReference>
<comment type="subcellular location">
    <subcellularLocation>
        <location evidence="1">Mitochondrion intermembrane space</location>
    </subcellularLocation>
</comment>
<dbReference type="InterPro" id="IPR009069">
    <property type="entry name" value="Cys_alpha_HP_mot_SF"/>
</dbReference>
<dbReference type="PANTHER" id="PTHR15590">
    <property type="entry name" value="CX9C MOTIF-CONTAINING PROTEIN 4"/>
    <property type="match status" value="1"/>
</dbReference>
<accession>A0A9Q3K1M1</accession>
<dbReference type="Pfam" id="PF08991">
    <property type="entry name" value="CMC4"/>
    <property type="match status" value="1"/>
</dbReference>
<dbReference type="SUPFAM" id="SSF47072">
    <property type="entry name" value="Cysteine alpha-hairpin motif"/>
    <property type="match status" value="1"/>
</dbReference>